<dbReference type="OrthoDB" id="2757993at2759"/>
<organism evidence="2 3">
    <name type="scientific">Postia placenta MAD-698-R-SB12</name>
    <dbReference type="NCBI Taxonomy" id="670580"/>
    <lineage>
        <taxon>Eukaryota</taxon>
        <taxon>Fungi</taxon>
        <taxon>Dikarya</taxon>
        <taxon>Basidiomycota</taxon>
        <taxon>Agaricomycotina</taxon>
        <taxon>Agaricomycetes</taxon>
        <taxon>Polyporales</taxon>
        <taxon>Adustoporiaceae</taxon>
        <taxon>Rhodonia</taxon>
    </lineage>
</organism>
<evidence type="ECO:0000259" key="1">
    <source>
        <dbReference type="Pfam" id="PF18802"/>
    </source>
</evidence>
<keyword evidence="3" id="KW-1185">Reference proteome</keyword>
<accession>A0A1X6MJL3</accession>
<dbReference type="AlphaFoldDB" id="A0A1X6MJL3"/>
<protein>
    <recommendedName>
        <fullName evidence="1">CxC1-like cysteine cluster associated with KDZ transposases domain-containing protein</fullName>
    </recommendedName>
</protein>
<dbReference type="PANTHER" id="PTHR33096">
    <property type="entry name" value="CXC2 DOMAIN-CONTAINING PROTEIN"/>
    <property type="match status" value="1"/>
</dbReference>
<sequence length="94" mass="10553">MSPLNVRIIRFIDLIAIDVKACRCYSIPQVLVHHGLFPVSPSHPRTAVSIDLLEFYHALFERSADAVTALAGTLRTHYARRGFQTLDHKVSTLP</sequence>
<dbReference type="InterPro" id="IPR041320">
    <property type="entry name" value="CxC1"/>
</dbReference>
<dbReference type="EMBL" id="KZ110612">
    <property type="protein sequence ID" value="OSX56631.1"/>
    <property type="molecule type" value="Genomic_DNA"/>
</dbReference>
<dbReference type="STRING" id="670580.A0A1X6MJL3"/>
<evidence type="ECO:0000313" key="3">
    <source>
        <dbReference type="Proteomes" id="UP000194127"/>
    </source>
</evidence>
<dbReference type="Proteomes" id="UP000194127">
    <property type="component" value="Unassembled WGS sequence"/>
</dbReference>
<feature type="domain" description="CxC1-like cysteine cluster associated with KDZ transposases" evidence="1">
    <location>
        <begin position="9"/>
        <end position="78"/>
    </location>
</feature>
<reference evidence="2 3" key="1">
    <citation type="submission" date="2017-04" db="EMBL/GenBank/DDBJ databases">
        <title>Genome Sequence of the Model Brown-Rot Fungus Postia placenta SB12.</title>
        <authorList>
            <consortium name="DOE Joint Genome Institute"/>
            <person name="Gaskell J."/>
            <person name="Kersten P."/>
            <person name="Larrondo L.F."/>
            <person name="Canessa P."/>
            <person name="Martinez D."/>
            <person name="Hibbett D."/>
            <person name="Schmoll M."/>
            <person name="Kubicek C.P."/>
            <person name="Martinez A.T."/>
            <person name="Yadav J."/>
            <person name="Master E."/>
            <person name="Magnuson J.K."/>
            <person name="James T."/>
            <person name="Yaver D."/>
            <person name="Berka R."/>
            <person name="Labutti K."/>
            <person name="Lipzen A."/>
            <person name="Aerts A."/>
            <person name="Barry K."/>
            <person name="Henrissat B."/>
            <person name="Blanchette R."/>
            <person name="Grigoriev I."/>
            <person name="Cullen D."/>
        </authorList>
    </citation>
    <scope>NUCLEOTIDE SEQUENCE [LARGE SCALE GENOMIC DNA]</scope>
    <source>
        <strain evidence="2 3">MAD-698-R-SB12</strain>
    </source>
</reference>
<dbReference type="PANTHER" id="PTHR33096:SF1">
    <property type="entry name" value="CXC1-LIKE CYSTEINE CLUSTER ASSOCIATED WITH KDZ TRANSPOSASES DOMAIN-CONTAINING PROTEIN"/>
    <property type="match status" value="1"/>
</dbReference>
<proteinExistence type="predicted"/>
<gene>
    <name evidence="2" type="ORF">POSPLADRAFT_1159207</name>
</gene>
<dbReference type="RefSeq" id="XP_024333425.1">
    <property type="nucleotide sequence ID" value="XM_024487403.1"/>
</dbReference>
<dbReference type="GeneID" id="36332352"/>
<evidence type="ECO:0000313" key="2">
    <source>
        <dbReference type="EMBL" id="OSX56631.1"/>
    </source>
</evidence>
<dbReference type="Pfam" id="PF18802">
    <property type="entry name" value="CxC1"/>
    <property type="match status" value="1"/>
</dbReference>
<name>A0A1X6MJL3_9APHY</name>